<protein>
    <submittedName>
        <fullName evidence="1">Uncharacterized protein</fullName>
    </submittedName>
</protein>
<comment type="caution">
    <text evidence="1">The sequence shown here is derived from an EMBL/GenBank/DDBJ whole genome shotgun (WGS) entry which is preliminary data.</text>
</comment>
<dbReference type="EMBL" id="JXQK01000075">
    <property type="protein sequence ID" value="KIP60862.1"/>
    <property type="molecule type" value="Genomic_DNA"/>
</dbReference>
<keyword evidence="2" id="KW-1185">Reference proteome</keyword>
<name>A0A0D0HBB3_9BACT</name>
<gene>
    <name evidence="1" type="ORF">ST44_10490</name>
</gene>
<sequence>MSQEQATYLPLCERRDMARIGFFGKGRMYEAYIRTDDECQVPHFHIRNIYTETDTPILLQSNHYCLHSHKDCKVLSDTELQQLACFMAEPCRSPRFENNYQYATELWNLNNEKSCLANGDIPDYAYTTIFDKYIR</sequence>
<reference evidence="1 2" key="1">
    <citation type="submission" date="2015-01" db="EMBL/GenBank/DDBJ databases">
        <title>Comparative genomics of non-oral Prevotella species.</title>
        <authorList>
            <person name="Accetto T."/>
            <person name="Nograsek B."/>
            <person name="Avgustin G."/>
        </authorList>
    </citation>
    <scope>NUCLEOTIDE SEQUENCE [LARGE SCALE GENOMIC DNA]</scope>
    <source>
        <strain evidence="1 2">P5-119</strain>
    </source>
</reference>
<evidence type="ECO:0000313" key="1">
    <source>
        <dbReference type="EMBL" id="KIP60862.1"/>
    </source>
</evidence>
<organism evidence="1 2">
    <name type="scientific">Prevotella pectinovora</name>
    <dbReference type="NCBI Taxonomy" id="1602169"/>
    <lineage>
        <taxon>Bacteria</taxon>
        <taxon>Pseudomonadati</taxon>
        <taxon>Bacteroidota</taxon>
        <taxon>Bacteroidia</taxon>
        <taxon>Bacteroidales</taxon>
        <taxon>Prevotellaceae</taxon>
        <taxon>Prevotella</taxon>
    </lineage>
</organism>
<evidence type="ECO:0000313" key="2">
    <source>
        <dbReference type="Proteomes" id="UP000032046"/>
    </source>
</evidence>
<dbReference type="AlphaFoldDB" id="A0A0D0HBB3"/>
<dbReference type="Proteomes" id="UP000032046">
    <property type="component" value="Unassembled WGS sequence"/>
</dbReference>
<proteinExistence type="predicted"/>
<accession>A0A0D0HBB3</accession>